<dbReference type="SUPFAM" id="SSF52540">
    <property type="entry name" value="P-loop containing nucleoside triphosphate hydrolases"/>
    <property type="match status" value="1"/>
</dbReference>
<dbReference type="PANTHER" id="PTHR43883:SF1">
    <property type="entry name" value="GLUCONOKINASE"/>
    <property type="match status" value="1"/>
</dbReference>
<dbReference type="InterPro" id="IPR052732">
    <property type="entry name" value="Cell-binding_unc_protein"/>
</dbReference>
<reference evidence="1 2" key="1">
    <citation type="submission" date="2023-08" db="EMBL/GenBank/DDBJ databases">
        <authorList>
            <person name="Folkvardsen B D."/>
            <person name="Norman A."/>
        </authorList>
    </citation>
    <scope>NUCLEOTIDE SEQUENCE [LARGE SCALE GENOMIC DNA]</scope>
    <source>
        <strain evidence="1 2">Mu0083</strain>
    </source>
</reference>
<dbReference type="Proteomes" id="UP001190336">
    <property type="component" value="Chromosome"/>
</dbReference>
<proteinExistence type="predicted"/>
<organism evidence="1 2">
    <name type="scientific">[Mycobacterium] kokjensenii</name>
    <dbReference type="NCBI Taxonomy" id="3064287"/>
    <lineage>
        <taxon>Bacteria</taxon>
        <taxon>Bacillati</taxon>
        <taxon>Actinomycetota</taxon>
        <taxon>Actinomycetes</taxon>
        <taxon>Mycobacteriales</taxon>
        <taxon>Mycobacteriaceae</taxon>
        <taxon>Mycolicibacter</taxon>
    </lineage>
</organism>
<dbReference type="PANTHER" id="PTHR43883">
    <property type="entry name" value="SLR0207 PROTEIN"/>
    <property type="match status" value="1"/>
</dbReference>
<dbReference type="RefSeq" id="WP_308472956.1">
    <property type="nucleotide sequence ID" value="NZ_OY726394.1"/>
</dbReference>
<dbReference type="Gene3D" id="3.40.50.300">
    <property type="entry name" value="P-loop containing nucleotide triphosphate hydrolases"/>
    <property type="match status" value="1"/>
</dbReference>
<evidence type="ECO:0000313" key="2">
    <source>
        <dbReference type="Proteomes" id="UP001190336"/>
    </source>
</evidence>
<dbReference type="EMBL" id="OY726394">
    <property type="protein sequence ID" value="CAJ1499293.1"/>
    <property type="molecule type" value="Genomic_DNA"/>
</dbReference>
<dbReference type="Pfam" id="PF13671">
    <property type="entry name" value="AAA_33"/>
    <property type="match status" value="1"/>
</dbReference>
<dbReference type="SUPFAM" id="SSF56112">
    <property type="entry name" value="Protein kinase-like (PK-like)"/>
    <property type="match status" value="1"/>
</dbReference>
<name>A0ABN9N655_9MYCO</name>
<dbReference type="InterPro" id="IPR011009">
    <property type="entry name" value="Kinase-like_dom_sf"/>
</dbReference>
<dbReference type="InterPro" id="IPR027417">
    <property type="entry name" value="P-loop_NTPase"/>
</dbReference>
<protein>
    <submittedName>
        <fullName evidence="1">AAA family ATPase</fullName>
    </submittedName>
</protein>
<evidence type="ECO:0000313" key="1">
    <source>
        <dbReference type="EMBL" id="CAJ1499293.1"/>
    </source>
</evidence>
<sequence length="496" mass="54093">MANVETGDPDDASPYLTAHETHSGVVVLVGDRAYKAKKPVQTDFLDFRTVEQRAQACAREVRLNSRLAPDSYLGVAEFRGPDSSTAEPVIVMRRYRDRDRLTSIVRRGEDVTRVLDGIAALLADFHHSSERTALIDEQGRPAAIRRRWDDHFPTLDRHAGVELSAPSVRRVQHLAAEYLAGRAALFARRIEQGCLVDGHADLLTDDIFWVDDRPVLLDCLEFSDELRYLDRIDDAAFLAMDLEFLGRKDLADYFLDRYTACSADTAPASLRDFYIAYRAAVRAKTDCVQLTQGRTEAGAAAARHLAIALEHLEAGAVRLALVGGGPGTGKSTLARKLAEQVGATVVSTDDVRKDMRESGRLSGAPGALGAGLYSPANVNAVYSALLERAAPLLAHGQSVILDGTWRDAQTRAAAGRLAADRHAMITEIRCVVDLQVAADRIRTRAPGNSDATPQIAEALAAQDFAWDSAHPVDTAQPLDDCVRRAVELWRAATEAH</sequence>
<keyword evidence="2" id="KW-1185">Reference proteome</keyword>
<gene>
    <name evidence="1" type="ORF">MU0083_002142</name>
</gene>
<accession>A0ABN9N655</accession>